<name>A0A1Y2LEP6_9PROT</name>
<protein>
    <submittedName>
        <fullName evidence="5">Ribose 5-phosphate isomerase</fullName>
    </submittedName>
</protein>
<organism evidence="5 6">
    <name type="scientific">Thalassospira alkalitolerans</name>
    <dbReference type="NCBI Taxonomy" id="1293890"/>
    <lineage>
        <taxon>Bacteria</taxon>
        <taxon>Pseudomonadati</taxon>
        <taxon>Pseudomonadota</taxon>
        <taxon>Alphaproteobacteria</taxon>
        <taxon>Rhodospirillales</taxon>
        <taxon>Thalassospiraceae</taxon>
        <taxon>Thalassospira</taxon>
    </lineage>
</organism>
<feature type="binding site" evidence="4">
    <location>
        <position position="135"/>
    </location>
    <ligand>
        <name>D-ribulose 5-phosphate</name>
        <dbReference type="ChEBI" id="CHEBI:58121"/>
    </ligand>
</feature>
<evidence type="ECO:0000313" key="6">
    <source>
        <dbReference type="Proteomes" id="UP000193396"/>
    </source>
</evidence>
<dbReference type="InterPro" id="IPR036569">
    <property type="entry name" value="RpiB_LacA_LacB_sf"/>
</dbReference>
<reference evidence="5 6" key="1">
    <citation type="submission" date="2014-03" db="EMBL/GenBank/DDBJ databases">
        <title>The draft genome sequence of Thalassospira alkalitolerans JCM 18968.</title>
        <authorList>
            <person name="Lai Q."/>
            <person name="Shao Z."/>
        </authorList>
    </citation>
    <scope>NUCLEOTIDE SEQUENCE [LARGE SCALE GENOMIC DNA]</scope>
    <source>
        <strain evidence="5 6">JCM 18968</strain>
    </source>
</reference>
<feature type="binding site" evidence="4">
    <location>
        <position position="139"/>
    </location>
    <ligand>
        <name>D-ribulose 5-phosphate</name>
        <dbReference type="ChEBI" id="CHEBI:58121"/>
    </ligand>
</feature>
<feature type="binding site" evidence="4">
    <location>
        <position position="102"/>
    </location>
    <ligand>
        <name>D-ribulose 5-phosphate</name>
        <dbReference type="ChEBI" id="CHEBI:58121"/>
    </ligand>
</feature>
<dbReference type="RefSeq" id="WP_085617233.1">
    <property type="nucleotide sequence ID" value="NZ_CAXBPE010000001.1"/>
</dbReference>
<feature type="binding site" evidence="4">
    <location>
        <begin position="11"/>
        <end position="12"/>
    </location>
    <ligand>
        <name>D-ribulose 5-phosphate</name>
        <dbReference type="ChEBI" id="CHEBI:58121"/>
    </ligand>
</feature>
<feature type="binding site" evidence="4">
    <location>
        <position position="112"/>
    </location>
    <ligand>
        <name>D-ribulose 5-phosphate</name>
        <dbReference type="ChEBI" id="CHEBI:58121"/>
    </ligand>
</feature>
<evidence type="ECO:0000256" key="1">
    <source>
        <dbReference type="ARBA" id="ARBA00008754"/>
    </source>
</evidence>
<dbReference type="InterPro" id="IPR003500">
    <property type="entry name" value="RpiB_LacA_LacB"/>
</dbReference>
<gene>
    <name evidence="5" type="ORF">TALK_06835</name>
</gene>
<evidence type="ECO:0000256" key="4">
    <source>
        <dbReference type="PIRSR" id="PIRSR005384-2"/>
    </source>
</evidence>
<dbReference type="InterPro" id="IPR004785">
    <property type="entry name" value="RpiB"/>
</dbReference>
<dbReference type="STRING" id="1293890.TALK_06835"/>
<dbReference type="Gene3D" id="3.40.1400.10">
    <property type="entry name" value="Sugar-phosphate isomerase, RpiB/LacA/LacB"/>
    <property type="match status" value="1"/>
</dbReference>
<dbReference type="GO" id="GO:0016861">
    <property type="term" value="F:intramolecular oxidoreductase activity, interconverting aldoses and ketoses"/>
    <property type="evidence" value="ECO:0007669"/>
    <property type="project" value="UniProtKB-ARBA"/>
</dbReference>
<sequence length="148" mass="15681">MTAKTIAIAADHGGVELKSEIIKSLADSGWEVLDLGTDGSVSVDYPDFAKAVAKSIINGQAERGILVCGSGIGMSIAANRFPQIRAALVHDRLSTELCRQHNNANVLCLGARLLGDATALDCVNAFVTTEFEGGRHERRVEKLSSVTD</sequence>
<dbReference type="Pfam" id="PF02502">
    <property type="entry name" value="LacAB_rpiB"/>
    <property type="match status" value="1"/>
</dbReference>
<keyword evidence="6" id="KW-1185">Reference proteome</keyword>
<keyword evidence="2 5" id="KW-0413">Isomerase</keyword>
<dbReference type="OrthoDB" id="1778624at2"/>
<dbReference type="GO" id="GO:0005975">
    <property type="term" value="P:carbohydrate metabolic process"/>
    <property type="evidence" value="ECO:0007669"/>
    <property type="project" value="InterPro"/>
</dbReference>
<dbReference type="AlphaFoldDB" id="A0A1Y2LEP6"/>
<evidence type="ECO:0000256" key="3">
    <source>
        <dbReference type="PIRSR" id="PIRSR005384-1"/>
    </source>
</evidence>
<dbReference type="NCBIfam" id="NF004051">
    <property type="entry name" value="PRK05571.1"/>
    <property type="match status" value="1"/>
</dbReference>
<evidence type="ECO:0000256" key="2">
    <source>
        <dbReference type="ARBA" id="ARBA00023235"/>
    </source>
</evidence>
<feature type="binding site" evidence="4">
    <location>
        <begin position="69"/>
        <end position="73"/>
    </location>
    <ligand>
        <name>D-ribulose 5-phosphate</name>
        <dbReference type="ChEBI" id="CHEBI:58121"/>
    </ligand>
</feature>
<accession>A0A1Y2LEP6</accession>
<feature type="active site" description="Proton acceptor" evidence="3">
    <location>
        <position position="68"/>
    </location>
</feature>
<dbReference type="SUPFAM" id="SSF89623">
    <property type="entry name" value="Ribose/Galactose isomerase RpiB/AlsB"/>
    <property type="match status" value="1"/>
</dbReference>
<evidence type="ECO:0000313" key="5">
    <source>
        <dbReference type="EMBL" id="OSQ48657.1"/>
    </source>
</evidence>
<dbReference type="PANTHER" id="PTHR30345:SF0">
    <property type="entry name" value="DNA DAMAGE-REPAIR_TOLERATION PROTEIN DRT102"/>
    <property type="match status" value="1"/>
</dbReference>
<dbReference type="NCBIfam" id="TIGR01120">
    <property type="entry name" value="rpiB"/>
    <property type="match status" value="1"/>
</dbReference>
<dbReference type="PANTHER" id="PTHR30345">
    <property type="entry name" value="RIBOSE-5-PHOSPHATE ISOMERASE B"/>
    <property type="match status" value="1"/>
</dbReference>
<comment type="similarity">
    <text evidence="1">Belongs to the LacAB/RpiB family.</text>
</comment>
<comment type="caution">
    <text evidence="5">The sequence shown here is derived from an EMBL/GenBank/DDBJ whole genome shotgun (WGS) entry which is preliminary data.</text>
</comment>
<proteinExistence type="inferred from homology"/>
<feature type="active site" description="Proton donor" evidence="3">
    <location>
        <position position="101"/>
    </location>
</feature>
<dbReference type="Proteomes" id="UP000193396">
    <property type="component" value="Unassembled WGS sequence"/>
</dbReference>
<dbReference type="EMBL" id="JFKB01000004">
    <property type="protein sequence ID" value="OSQ48657.1"/>
    <property type="molecule type" value="Genomic_DNA"/>
</dbReference>
<dbReference type="PIRSF" id="PIRSF005384">
    <property type="entry name" value="RpiB_LacA_B"/>
    <property type="match status" value="1"/>
</dbReference>
<dbReference type="NCBIfam" id="TIGR00689">
    <property type="entry name" value="rpiB_lacA_lacB"/>
    <property type="match status" value="1"/>
</dbReference>